<dbReference type="Proteomes" id="UP000712080">
    <property type="component" value="Unassembled WGS sequence"/>
</dbReference>
<dbReference type="RefSeq" id="WP_169526514.1">
    <property type="nucleotide sequence ID" value="NZ_JAAMPU010000101.1"/>
</dbReference>
<evidence type="ECO:0000313" key="3">
    <source>
        <dbReference type="Proteomes" id="UP000712080"/>
    </source>
</evidence>
<feature type="transmembrane region" description="Helical" evidence="1">
    <location>
        <begin position="46"/>
        <end position="65"/>
    </location>
</feature>
<reference evidence="2" key="1">
    <citation type="submission" date="2020-02" db="EMBL/GenBank/DDBJ databases">
        <title>Flavobacterium sp. genome.</title>
        <authorList>
            <person name="Jung H.S."/>
            <person name="Baek J.H."/>
            <person name="Jeon C.O."/>
        </authorList>
    </citation>
    <scope>NUCLEOTIDE SEQUENCE</scope>
    <source>
        <strain evidence="2">SE-s28</strain>
    </source>
</reference>
<keyword evidence="1" id="KW-0472">Membrane</keyword>
<evidence type="ECO:0000256" key="1">
    <source>
        <dbReference type="SAM" id="Phobius"/>
    </source>
</evidence>
<name>A0A972JH30_9FLAO</name>
<comment type="caution">
    <text evidence="2">The sequence shown here is derived from an EMBL/GenBank/DDBJ whole genome shotgun (WGS) entry which is preliminary data.</text>
</comment>
<evidence type="ECO:0000313" key="2">
    <source>
        <dbReference type="EMBL" id="NMH27510.1"/>
    </source>
</evidence>
<protein>
    <submittedName>
        <fullName evidence="2">Uncharacterized protein</fullName>
    </submittedName>
</protein>
<sequence length="227" mass="25155">MGRNKLEREFSEKLSTREINPSAAAWDRLDAMLATAEAQKRPRRKYWFFVAAAVVGIALFASLFFPKGNAVQTIDGGSSAVAKTESVPDGKASDSMDTPAIQVAETVPSETKNQPSQNKRVHLQPRHQKEMLAVIQNPEKPEAPVQREITAPVEKTVNNNNSGIPESLLAAIKSKTEAQKTSVVKVDARSLLENVDKQEELTTRQRFLRTVQNVKVAVENRNLEESH</sequence>
<keyword evidence="1" id="KW-1133">Transmembrane helix</keyword>
<dbReference type="AlphaFoldDB" id="A0A972JH30"/>
<proteinExistence type="predicted"/>
<accession>A0A972JH30</accession>
<organism evidence="2 3">
    <name type="scientific">Flavobacterium silvaticum</name>
    <dbReference type="NCBI Taxonomy" id="1852020"/>
    <lineage>
        <taxon>Bacteria</taxon>
        <taxon>Pseudomonadati</taxon>
        <taxon>Bacteroidota</taxon>
        <taxon>Flavobacteriia</taxon>
        <taxon>Flavobacteriales</taxon>
        <taxon>Flavobacteriaceae</taxon>
        <taxon>Flavobacterium</taxon>
    </lineage>
</organism>
<keyword evidence="1" id="KW-0812">Transmembrane</keyword>
<keyword evidence="3" id="KW-1185">Reference proteome</keyword>
<gene>
    <name evidence="2" type="ORF">G6047_05660</name>
</gene>
<dbReference type="EMBL" id="JAAMPU010000101">
    <property type="protein sequence ID" value="NMH27510.1"/>
    <property type="molecule type" value="Genomic_DNA"/>
</dbReference>